<dbReference type="RefSeq" id="WP_218595754.1">
    <property type="nucleotide sequence ID" value="NZ_JADQDF010000001.1"/>
</dbReference>
<feature type="transmembrane region" description="Helical" evidence="1">
    <location>
        <begin position="50"/>
        <end position="70"/>
    </location>
</feature>
<sequence>MSRSRVLAAVPHLPAQLPACVLLVLAADRLPDPVASHFALGGTADGYTGRAALLGVQIGLALFLTVLFGVLAGSARGRRSVTGRYDGGRLLVGLSWSVAVLVGVITYGAASANLDLADATDAVLSPGWLAAGLGAGAAVGWLVHRLTPASPTTGAAAPAAAAAVEVGDTERVSWSRTVVSQPLVVLGGVLLLGAAALGSLGAPLVAVVALGVGGLLVAATSAVRVTVDRRGLRVGLGPVGWPRIVVPLSDIRSAMTDDVSAAEFGGWGYRVVPGGSGVVLRSGPALVVVRRSGRRFAVTVDDPETAAGLLNGIAAC</sequence>
<feature type="transmembrane region" description="Helical" evidence="1">
    <location>
        <begin position="178"/>
        <end position="198"/>
    </location>
</feature>
<protein>
    <submittedName>
        <fullName evidence="2">DUF1648 domain-containing protein</fullName>
    </submittedName>
</protein>
<accession>A0ABS6U8F5</accession>
<reference evidence="2 3" key="1">
    <citation type="submission" date="2020-11" db="EMBL/GenBank/DDBJ databases">
        <title>Pseudonocardia abyssalis sp. nov. and Pseudonocardia oceani sp. nov., description and phylogenomic analysis of two novel actinomycetes isolated from the deep Southern Ocean.</title>
        <authorList>
            <person name="Parra J."/>
        </authorList>
    </citation>
    <scope>NUCLEOTIDE SEQUENCE [LARGE SCALE GENOMIC DNA]</scope>
    <source>
        <strain evidence="3">KRD185</strain>
    </source>
</reference>
<keyword evidence="1" id="KW-1133">Transmembrane helix</keyword>
<evidence type="ECO:0000313" key="3">
    <source>
        <dbReference type="Proteomes" id="UP000694300"/>
    </source>
</evidence>
<gene>
    <name evidence="2" type="ORF">I4I82_12680</name>
</gene>
<feature type="transmembrane region" description="Helical" evidence="1">
    <location>
        <begin position="122"/>
        <end position="143"/>
    </location>
</feature>
<evidence type="ECO:0000256" key="1">
    <source>
        <dbReference type="SAM" id="Phobius"/>
    </source>
</evidence>
<feature type="transmembrane region" description="Helical" evidence="1">
    <location>
        <begin position="90"/>
        <end position="110"/>
    </location>
</feature>
<comment type="caution">
    <text evidence="2">The sequence shown here is derived from an EMBL/GenBank/DDBJ whole genome shotgun (WGS) entry which is preliminary data.</text>
</comment>
<keyword evidence="1" id="KW-0472">Membrane</keyword>
<keyword evidence="3" id="KW-1185">Reference proteome</keyword>
<evidence type="ECO:0000313" key="2">
    <source>
        <dbReference type="EMBL" id="MBW0128536.1"/>
    </source>
</evidence>
<keyword evidence="1" id="KW-0812">Transmembrane</keyword>
<dbReference type="EMBL" id="JADQDF010000001">
    <property type="protein sequence ID" value="MBW0128536.1"/>
    <property type="molecule type" value="Genomic_DNA"/>
</dbReference>
<name>A0ABS6U8F5_9PSEU</name>
<feature type="transmembrane region" description="Helical" evidence="1">
    <location>
        <begin position="204"/>
        <end position="223"/>
    </location>
</feature>
<organism evidence="2 3">
    <name type="scientific">Pseudonocardia oceani</name>
    <dbReference type="NCBI Taxonomy" id="2792013"/>
    <lineage>
        <taxon>Bacteria</taxon>
        <taxon>Bacillati</taxon>
        <taxon>Actinomycetota</taxon>
        <taxon>Actinomycetes</taxon>
        <taxon>Pseudonocardiales</taxon>
        <taxon>Pseudonocardiaceae</taxon>
        <taxon>Pseudonocardia</taxon>
    </lineage>
</organism>
<proteinExistence type="predicted"/>
<dbReference type="Proteomes" id="UP000694300">
    <property type="component" value="Unassembled WGS sequence"/>
</dbReference>